<evidence type="ECO:0000259" key="2">
    <source>
        <dbReference type="Pfam" id="PF13439"/>
    </source>
</evidence>
<comment type="caution">
    <text evidence="3">The sequence shown here is derived from an EMBL/GenBank/DDBJ whole genome shotgun (WGS) entry which is preliminary data.</text>
</comment>
<organism evidence="3 4">
    <name type="scientific">Rhodovibrio salinarum</name>
    <dbReference type="NCBI Taxonomy" id="1087"/>
    <lineage>
        <taxon>Bacteria</taxon>
        <taxon>Pseudomonadati</taxon>
        <taxon>Pseudomonadota</taxon>
        <taxon>Alphaproteobacteria</taxon>
        <taxon>Rhodospirillales</taxon>
        <taxon>Rhodovibrionaceae</taxon>
        <taxon>Rhodovibrio</taxon>
    </lineage>
</organism>
<dbReference type="Proteomes" id="UP000778970">
    <property type="component" value="Unassembled WGS sequence"/>
</dbReference>
<dbReference type="PANTHER" id="PTHR45947:SF3">
    <property type="entry name" value="SULFOQUINOVOSYL TRANSFERASE SQD2"/>
    <property type="match status" value="1"/>
</dbReference>
<dbReference type="Gene3D" id="3.40.50.2000">
    <property type="entry name" value="Glycogen Phosphorylase B"/>
    <property type="match status" value="2"/>
</dbReference>
<dbReference type="SUPFAM" id="SSF53756">
    <property type="entry name" value="UDP-Glycosyltransferase/glycogen phosphorylase"/>
    <property type="match status" value="1"/>
</dbReference>
<dbReference type="RefSeq" id="WP_081728864.1">
    <property type="nucleotide sequence ID" value="NZ_NRRE01000009.1"/>
</dbReference>
<feature type="domain" description="Glycosyltransferase subfamily 4-like N-terminal" evidence="2">
    <location>
        <begin position="33"/>
        <end position="200"/>
    </location>
</feature>
<dbReference type="Pfam" id="PF13439">
    <property type="entry name" value="Glyco_transf_4"/>
    <property type="match status" value="1"/>
</dbReference>
<sequence>MNLLVFTTLYPNPGQPHHGVFVENRLRHLLATSGYRASVIAPVPWVPPGLRGHPRYQALTRVPVHEVRHELDVWHPRYPVIPKVGMTAAPALLYAAARRQARALMRAGDRFDLIDAHYFYPDGVAAALLARELGLPFTVTGRGTDLNLIPRYTAPRRMIRWTAARAAGLITVCDALRQDLAGLGVDPGRVQVLRNGVDLATFWRDAAGRARWRTELGLGEAPVVASVGHLIARKGHDLAIRALAGLAPDTHLLIAGTGPEETALRTLAGQLGVSDRVHFLGAVPHDQLRAVYSAADALVLASSREGWPNVLLESLACGTPVVATSVNGTPEVVRDPVAGRVVAERTPEALTGALATILAAPSDPMTIRAYAESFSWAATSRGQIEIFEGLAQAASATAALGFAGSGYANDVALSACRSRRRG</sequence>
<dbReference type="GO" id="GO:0016758">
    <property type="term" value="F:hexosyltransferase activity"/>
    <property type="evidence" value="ECO:0007669"/>
    <property type="project" value="TreeGrafter"/>
</dbReference>
<dbReference type="EMBL" id="NRRE01000009">
    <property type="protein sequence ID" value="MBK1696038.1"/>
    <property type="molecule type" value="Genomic_DNA"/>
</dbReference>
<dbReference type="InterPro" id="IPR001296">
    <property type="entry name" value="Glyco_trans_1"/>
</dbReference>
<feature type="domain" description="Glycosyl transferase family 1" evidence="1">
    <location>
        <begin position="211"/>
        <end position="372"/>
    </location>
</feature>
<reference evidence="3" key="2">
    <citation type="journal article" date="2020" name="Microorganisms">
        <title>Osmotic Adaptation and Compatible Solute Biosynthesis of Phototrophic Bacteria as Revealed from Genome Analyses.</title>
        <authorList>
            <person name="Imhoff J.F."/>
            <person name="Rahn T."/>
            <person name="Kunzel S."/>
            <person name="Keller A."/>
            <person name="Neulinger S.C."/>
        </authorList>
    </citation>
    <scope>NUCLEOTIDE SEQUENCE</scope>
    <source>
        <strain evidence="3">DSM 9154</strain>
    </source>
</reference>
<protein>
    <submittedName>
        <fullName evidence="3">Glycosyltransferase family 4 protein</fullName>
    </submittedName>
</protein>
<evidence type="ECO:0000259" key="1">
    <source>
        <dbReference type="Pfam" id="PF00534"/>
    </source>
</evidence>
<reference evidence="3" key="1">
    <citation type="submission" date="2017-08" db="EMBL/GenBank/DDBJ databases">
        <authorList>
            <person name="Imhoff J.F."/>
            <person name="Rahn T."/>
            <person name="Kuenzel S."/>
            <person name="Neulinger S.C."/>
        </authorList>
    </citation>
    <scope>NUCLEOTIDE SEQUENCE</scope>
    <source>
        <strain evidence="3">DSM 9154</strain>
    </source>
</reference>
<dbReference type="InterPro" id="IPR028098">
    <property type="entry name" value="Glyco_trans_4-like_N"/>
</dbReference>
<dbReference type="PANTHER" id="PTHR45947">
    <property type="entry name" value="SULFOQUINOVOSYL TRANSFERASE SQD2"/>
    <property type="match status" value="1"/>
</dbReference>
<keyword evidence="4" id="KW-1185">Reference proteome</keyword>
<dbReference type="InterPro" id="IPR050194">
    <property type="entry name" value="Glycosyltransferase_grp1"/>
</dbReference>
<evidence type="ECO:0000313" key="4">
    <source>
        <dbReference type="Proteomes" id="UP000778970"/>
    </source>
</evidence>
<proteinExistence type="predicted"/>
<gene>
    <name evidence="3" type="ORF">CKO21_02110</name>
</gene>
<dbReference type="CDD" id="cd03798">
    <property type="entry name" value="GT4_WlbH-like"/>
    <property type="match status" value="1"/>
</dbReference>
<evidence type="ECO:0000313" key="3">
    <source>
        <dbReference type="EMBL" id="MBK1696038.1"/>
    </source>
</evidence>
<accession>A0A934QFE8</accession>
<dbReference type="Pfam" id="PF00534">
    <property type="entry name" value="Glycos_transf_1"/>
    <property type="match status" value="1"/>
</dbReference>
<dbReference type="AlphaFoldDB" id="A0A934QFE8"/>
<name>A0A934QFE8_9PROT</name>